<reference evidence="1 2" key="1">
    <citation type="journal article" date="2020" name="Food Funct.">
        <title>Screening of Lactobacillus salivarius strains from the feces of Chinese populations and the evaluation of their effects against intestinal inflammation in mice.</title>
        <authorList>
            <person name="Zhai Q."/>
            <person name="Shen X."/>
            <person name="Cen S."/>
            <person name="Zhang C."/>
            <person name="Tian F."/>
            <person name="Zhao J."/>
            <person name="Zhang H."/>
            <person name="Xue Y."/>
            <person name="Chen W."/>
        </authorList>
    </citation>
    <scope>NUCLEOTIDE SEQUENCE [LARGE SCALE GENOMIC DNA]</scope>
    <source>
        <strain evidence="1 2">FZJTZ9M6.scaf</strain>
    </source>
</reference>
<comment type="caution">
    <text evidence="1">The sequence shown here is derived from an EMBL/GenBank/DDBJ whole genome shotgun (WGS) entry which is preliminary data.</text>
</comment>
<evidence type="ECO:0000313" key="2">
    <source>
        <dbReference type="Proteomes" id="UP000470980"/>
    </source>
</evidence>
<dbReference type="EMBL" id="VSTR01000008">
    <property type="protein sequence ID" value="MYY73244.1"/>
    <property type="molecule type" value="Genomic_DNA"/>
</dbReference>
<dbReference type="AlphaFoldDB" id="A0ABD6J5C2"/>
<organism evidence="1 2">
    <name type="scientific">Ligilactobacillus salivarius</name>
    <dbReference type="NCBI Taxonomy" id="1624"/>
    <lineage>
        <taxon>Bacteria</taxon>
        <taxon>Bacillati</taxon>
        <taxon>Bacillota</taxon>
        <taxon>Bacilli</taxon>
        <taxon>Lactobacillales</taxon>
        <taxon>Lactobacillaceae</taxon>
        <taxon>Ligilactobacillus</taxon>
    </lineage>
</organism>
<gene>
    <name evidence="1" type="ORF">FYL10_06080</name>
</gene>
<dbReference type="Proteomes" id="UP000470980">
    <property type="component" value="Unassembled WGS sequence"/>
</dbReference>
<accession>A0ABD6J5C2</accession>
<name>A0ABD6J5C2_9LACO</name>
<dbReference type="RefSeq" id="WP_161010997.1">
    <property type="nucleotide sequence ID" value="NZ_JARBJL010000002.1"/>
</dbReference>
<sequence>MKGMIEVNTTKLVEELKKKEGVQYFKGGLYENYEIKAKYTARNKELLLPKKYQILIVDDTQTNSN</sequence>
<evidence type="ECO:0000313" key="1">
    <source>
        <dbReference type="EMBL" id="MYY73244.1"/>
    </source>
</evidence>
<proteinExistence type="predicted"/>
<protein>
    <submittedName>
        <fullName evidence="1">Uncharacterized protein</fullName>
    </submittedName>
</protein>